<evidence type="ECO:0000256" key="10">
    <source>
        <dbReference type="ARBA" id="ARBA00023136"/>
    </source>
</evidence>
<dbReference type="Gene3D" id="3.30.565.10">
    <property type="entry name" value="Histidine kinase-like ATPase, C-terminal domain"/>
    <property type="match status" value="1"/>
</dbReference>
<keyword evidence="15" id="KW-1185">Reference proteome</keyword>
<dbReference type="GO" id="GO:0004721">
    <property type="term" value="F:phosphoprotein phosphatase activity"/>
    <property type="evidence" value="ECO:0007669"/>
    <property type="project" value="TreeGrafter"/>
</dbReference>
<dbReference type="EC" id="2.7.13.3" evidence="3"/>
<dbReference type="PRINTS" id="PR00344">
    <property type="entry name" value="BCTRLSENSOR"/>
</dbReference>
<keyword evidence="6 12" id="KW-0812">Transmembrane</keyword>
<evidence type="ECO:0000259" key="13">
    <source>
        <dbReference type="PROSITE" id="PS50109"/>
    </source>
</evidence>
<proteinExistence type="predicted"/>
<dbReference type="PROSITE" id="PS50109">
    <property type="entry name" value="HIS_KIN"/>
    <property type="match status" value="1"/>
</dbReference>
<feature type="domain" description="Histidine kinase" evidence="13">
    <location>
        <begin position="105"/>
        <end position="306"/>
    </location>
</feature>
<sequence length="308" mass="35267">MKWLWPLLAWGLVSLIVWLDGYQQVALLGYAGLLILLLSSVYWLRRYFLERSLYRLLAEGRGLPEARTPLGEQILRRRQQELDQLKLANKQLEEQQREQTDFMELWVHQMKTPLAVLTLLAESDDITKEEVLAETDRLQHGLQTALTLARLQDFAFDFLIRPLDPEALVKKAIAKQKRYFIRQGVFPKLTILSHESLLSDEKWLLLLLDQLLSNAIKYSSAGQQVELILKPQQIDVVDHGLGIPSSDQPRIFQRYYTGENGRKLGESTGMGLFLAQTIAQRLAVGITVQSKVGQGTTITLRFQDTKLD</sequence>
<evidence type="ECO:0000256" key="12">
    <source>
        <dbReference type="SAM" id="Phobius"/>
    </source>
</evidence>
<dbReference type="Pfam" id="PF02518">
    <property type="entry name" value="HATPase_c"/>
    <property type="match status" value="1"/>
</dbReference>
<keyword evidence="4" id="KW-1003">Cell membrane</keyword>
<dbReference type="Proteomes" id="UP000181884">
    <property type="component" value="Unassembled WGS sequence"/>
</dbReference>
<dbReference type="InterPro" id="IPR036890">
    <property type="entry name" value="HATPase_C_sf"/>
</dbReference>
<dbReference type="EMBL" id="JXKH01000001">
    <property type="protein sequence ID" value="OJG20209.1"/>
    <property type="molecule type" value="Genomic_DNA"/>
</dbReference>
<evidence type="ECO:0000256" key="2">
    <source>
        <dbReference type="ARBA" id="ARBA00004651"/>
    </source>
</evidence>
<evidence type="ECO:0000256" key="11">
    <source>
        <dbReference type="SAM" id="Coils"/>
    </source>
</evidence>
<evidence type="ECO:0000256" key="6">
    <source>
        <dbReference type="ARBA" id="ARBA00022692"/>
    </source>
</evidence>
<dbReference type="STRING" id="214095.RU97_GL000442"/>
<name>A0A1L8RKB4_9ENTE</name>
<keyword evidence="5" id="KW-0808">Transferase</keyword>
<accession>A0A1L8RKB4</accession>
<dbReference type="InterPro" id="IPR004358">
    <property type="entry name" value="Sig_transdc_His_kin-like_C"/>
</dbReference>
<dbReference type="PANTHER" id="PTHR45453:SF2">
    <property type="entry name" value="HISTIDINE KINASE"/>
    <property type="match status" value="1"/>
</dbReference>
<comment type="caution">
    <text evidence="14">The sequence shown here is derived from an EMBL/GenBank/DDBJ whole genome shotgun (WGS) entry which is preliminary data.</text>
</comment>
<dbReference type="GO" id="GO:0005886">
    <property type="term" value="C:plasma membrane"/>
    <property type="evidence" value="ECO:0007669"/>
    <property type="project" value="UniProtKB-SubCell"/>
</dbReference>
<evidence type="ECO:0000313" key="15">
    <source>
        <dbReference type="Proteomes" id="UP000181884"/>
    </source>
</evidence>
<comment type="subcellular location">
    <subcellularLocation>
        <location evidence="2">Cell membrane</location>
        <topology evidence="2">Multi-pass membrane protein</topology>
    </subcellularLocation>
</comment>
<dbReference type="InterPro" id="IPR005467">
    <property type="entry name" value="His_kinase_dom"/>
</dbReference>
<dbReference type="GO" id="GO:0000155">
    <property type="term" value="F:phosphorelay sensor kinase activity"/>
    <property type="evidence" value="ECO:0007669"/>
    <property type="project" value="InterPro"/>
</dbReference>
<dbReference type="InterPro" id="IPR003594">
    <property type="entry name" value="HATPase_dom"/>
</dbReference>
<keyword evidence="8 12" id="KW-1133">Transmembrane helix</keyword>
<dbReference type="AlphaFoldDB" id="A0A1L8RKB4"/>
<dbReference type="InterPro" id="IPR050351">
    <property type="entry name" value="BphY/WalK/GraS-like"/>
</dbReference>
<evidence type="ECO:0000256" key="5">
    <source>
        <dbReference type="ARBA" id="ARBA00022679"/>
    </source>
</evidence>
<evidence type="ECO:0000256" key="4">
    <source>
        <dbReference type="ARBA" id="ARBA00022475"/>
    </source>
</evidence>
<organism evidence="14 15">
    <name type="scientific">Enterococcus canis</name>
    <dbReference type="NCBI Taxonomy" id="214095"/>
    <lineage>
        <taxon>Bacteria</taxon>
        <taxon>Bacillati</taxon>
        <taxon>Bacillota</taxon>
        <taxon>Bacilli</taxon>
        <taxon>Lactobacillales</taxon>
        <taxon>Enterococcaceae</taxon>
        <taxon>Enterococcus</taxon>
    </lineage>
</organism>
<keyword evidence="11" id="KW-0175">Coiled coil</keyword>
<evidence type="ECO:0000256" key="8">
    <source>
        <dbReference type="ARBA" id="ARBA00022989"/>
    </source>
</evidence>
<dbReference type="SUPFAM" id="SSF47384">
    <property type="entry name" value="Homodimeric domain of signal transducing histidine kinase"/>
    <property type="match status" value="1"/>
</dbReference>
<evidence type="ECO:0000256" key="3">
    <source>
        <dbReference type="ARBA" id="ARBA00012438"/>
    </source>
</evidence>
<dbReference type="PANTHER" id="PTHR45453">
    <property type="entry name" value="PHOSPHATE REGULON SENSOR PROTEIN PHOR"/>
    <property type="match status" value="1"/>
</dbReference>
<dbReference type="SUPFAM" id="SSF55874">
    <property type="entry name" value="ATPase domain of HSP90 chaperone/DNA topoisomerase II/histidine kinase"/>
    <property type="match status" value="1"/>
</dbReference>
<comment type="catalytic activity">
    <reaction evidence="1">
        <text>ATP + protein L-histidine = ADP + protein N-phospho-L-histidine.</text>
        <dbReference type="EC" id="2.7.13.3"/>
    </reaction>
</comment>
<evidence type="ECO:0000256" key="9">
    <source>
        <dbReference type="ARBA" id="ARBA00023012"/>
    </source>
</evidence>
<evidence type="ECO:0000256" key="1">
    <source>
        <dbReference type="ARBA" id="ARBA00000085"/>
    </source>
</evidence>
<keyword evidence="9" id="KW-0902">Two-component regulatory system</keyword>
<dbReference type="GO" id="GO:0016036">
    <property type="term" value="P:cellular response to phosphate starvation"/>
    <property type="evidence" value="ECO:0007669"/>
    <property type="project" value="TreeGrafter"/>
</dbReference>
<protein>
    <recommendedName>
        <fullName evidence="3">histidine kinase</fullName>
        <ecNumber evidence="3">2.7.13.3</ecNumber>
    </recommendedName>
</protein>
<keyword evidence="7" id="KW-0418">Kinase</keyword>
<reference evidence="14 15" key="1">
    <citation type="submission" date="2014-12" db="EMBL/GenBank/DDBJ databases">
        <title>Draft genome sequences of 29 type strains of Enterococci.</title>
        <authorList>
            <person name="Zhong Z."/>
            <person name="Sun Z."/>
            <person name="Liu W."/>
            <person name="Zhang W."/>
            <person name="Zhang H."/>
        </authorList>
    </citation>
    <scope>NUCLEOTIDE SEQUENCE [LARGE SCALE GENOMIC DNA]</scope>
    <source>
        <strain evidence="14 15">DSM 17029</strain>
    </source>
</reference>
<feature type="coiled-coil region" evidence="11">
    <location>
        <begin position="75"/>
        <end position="105"/>
    </location>
</feature>
<dbReference type="InterPro" id="IPR036097">
    <property type="entry name" value="HisK_dim/P_sf"/>
</dbReference>
<evidence type="ECO:0000256" key="7">
    <source>
        <dbReference type="ARBA" id="ARBA00022777"/>
    </source>
</evidence>
<dbReference type="SMART" id="SM00387">
    <property type="entry name" value="HATPase_c"/>
    <property type="match status" value="1"/>
</dbReference>
<gene>
    <name evidence="14" type="ORF">RU97_GL000442</name>
</gene>
<evidence type="ECO:0000313" key="14">
    <source>
        <dbReference type="EMBL" id="OJG20209.1"/>
    </source>
</evidence>
<keyword evidence="10 12" id="KW-0472">Membrane</keyword>
<feature type="transmembrane region" description="Helical" evidence="12">
    <location>
        <begin position="29"/>
        <end position="45"/>
    </location>
</feature>